<keyword evidence="1" id="KW-0547">Nucleotide-binding</keyword>
<evidence type="ECO:0000313" key="3">
    <source>
        <dbReference type="EMBL" id="CAA3003113.1"/>
    </source>
</evidence>
<dbReference type="PROSITE" id="PS00107">
    <property type="entry name" value="PROTEIN_KINASE_ATP"/>
    <property type="match status" value="1"/>
</dbReference>
<keyword evidence="1" id="KW-0067">ATP-binding</keyword>
<dbReference type="Proteomes" id="UP000594638">
    <property type="component" value="Unassembled WGS sequence"/>
</dbReference>
<protein>
    <submittedName>
        <fullName evidence="3">Mitogen-activated kinase kinase kinase 17-like</fullName>
    </submittedName>
</protein>
<dbReference type="SUPFAM" id="SSF56112">
    <property type="entry name" value="Protein kinase-like (PK-like)"/>
    <property type="match status" value="2"/>
</dbReference>
<dbReference type="Pfam" id="PF00069">
    <property type="entry name" value="Pkinase"/>
    <property type="match status" value="2"/>
</dbReference>
<dbReference type="OrthoDB" id="1542418at2759"/>
<accession>A0A8S0TDS7</accession>
<dbReference type="Gene3D" id="1.10.510.10">
    <property type="entry name" value="Transferase(Phosphotransferase) domain 1"/>
    <property type="match status" value="2"/>
</dbReference>
<dbReference type="GO" id="GO:0004672">
    <property type="term" value="F:protein kinase activity"/>
    <property type="evidence" value="ECO:0007669"/>
    <property type="project" value="InterPro"/>
</dbReference>
<name>A0A8S0TDS7_OLEEU</name>
<dbReference type="PROSITE" id="PS50011">
    <property type="entry name" value="PROTEIN_KINASE_DOM"/>
    <property type="match status" value="1"/>
</dbReference>
<gene>
    <name evidence="3" type="ORF">OLEA9_A019300</name>
</gene>
<dbReference type="InterPro" id="IPR017441">
    <property type="entry name" value="Protein_kinase_ATP_BS"/>
</dbReference>
<dbReference type="AlphaFoldDB" id="A0A8S0TDS7"/>
<evidence type="ECO:0000259" key="2">
    <source>
        <dbReference type="PROSITE" id="PS50011"/>
    </source>
</evidence>
<feature type="domain" description="Protein kinase" evidence="2">
    <location>
        <begin position="3"/>
        <end position="368"/>
    </location>
</feature>
<evidence type="ECO:0000256" key="1">
    <source>
        <dbReference type="PROSITE-ProRule" id="PRU10141"/>
    </source>
</evidence>
<dbReference type="Gramene" id="OE9A019300T1">
    <property type="protein sequence ID" value="OE9A019300C1"/>
    <property type="gene ID" value="OE9A019300"/>
</dbReference>
<dbReference type="InterPro" id="IPR052751">
    <property type="entry name" value="Plant_MAPKKK"/>
</dbReference>
<dbReference type="GO" id="GO:0005524">
    <property type="term" value="F:ATP binding"/>
    <property type="evidence" value="ECO:0007669"/>
    <property type="project" value="UniProtKB-UniRule"/>
</dbReference>
<dbReference type="GO" id="GO:0007165">
    <property type="term" value="P:signal transduction"/>
    <property type="evidence" value="ECO:0007669"/>
    <property type="project" value="TreeGrafter"/>
</dbReference>
<dbReference type="PANTHER" id="PTHR48011:SF18">
    <property type="entry name" value="MITOGEN-ACTIVATED PROTEIN KINASE KINASE KINASE 19-RELATED"/>
    <property type="match status" value="1"/>
</dbReference>
<evidence type="ECO:0000313" key="4">
    <source>
        <dbReference type="Proteomes" id="UP000594638"/>
    </source>
</evidence>
<reference evidence="3 4" key="1">
    <citation type="submission" date="2019-12" db="EMBL/GenBank/DDBJ databases">
        <authorList>
            <person name="Alioto T."/>
            <person name="Alioto T."/>
            <person name="Gomez Garrido J."/>
        </authorList>
    </citation>
    <scope>NUCLEOTIDE SEQUENCE [LARGE SCALE GENOMIC DNA]</scope>
</reference>
<feature type="binding site" evidence="1">
    <location>
        <position position="37"/>
    </location>
    <ligand>
        <name>ATP</name>
        <dbReference type="ChEBI" id="CHEBI:30616"/>
    </ligand>
</feature>
<comment type="caution">
    <text evidence="3">The sequence shown here is derived from an EMBL/GenBank/DDBJ whole genome shotgun (WGS) entry which is preliminary data.</text>
</comment>
<dbReference type="PANTHER" id="PTHR48011">
    <property type="entry name" value="CCR4-NOT TRANSCRIPTIONAL COMPLEX SUBUNIT CAF120-RELATED"/>
    <property type="match status" value="1"/>
</dbReference>
<keyword evidence="4" id="KW-1185">Reference proteome</keyword>
<proteinExistence type="predicted"/>
<dbReference type="InterPro" id="IPR011009">
    <property type="entry name" value="Kinase-like_dom_sf"/>
</dbReference>
<organism evidence="3 4">
    <name type="scientific">Olea europaea subsp. europaea</name>
    <dbReference type="NCBI Taxonomy" id="158383"/>
    <lineage>
        <taxon>Eukaryota</taxon>
        <taxon>Viridiplantae</taxon>
        <taxon>Streptophyta</taxon>
        <taxon>Embryophyta</taxon>
        <taxon>Tracheophyta</taxon>
        <taxon>Spermatophyta</taxon>
        <taxon>Magnoliopsida</taxon>
        <taxon>eudicotyledons</taxon>
        <taxon>Gunneridae</taxon>
        <taxon>Pentapetalae</taxon>
        <taxon>asterids</taxon>
        <taxon>lamiids</taxon>
        <taxon>Lamiales</taxon>
        <taxon>Oleaceae</taxon>
        <taxon>Oleeae</taxon>
        <taxon>Olea</taxon>
    </lineage>
</organism>
<dbReference type="Gene3D" id="3.30.200.20">
    <property type="entry name" value="Phosphorylase Kinase, domain 1"/>
    <property type="match status" value="1"/>
</dbReference>
<sequence>MIWNRGETIGRGGFGLVSLANVLQQNGDRFPHVIAVKTAKVSASDSLVKEKKLLDIFNGCPSILHCYGDDVTTEEGDELYNILLEYAVGGCLADRTMGKGLPENIVKKGVREIAKLADFGSAKKIKDDEDNKEFRGTVLYAAPESIIHQEYQPESDIWALGCTVLHMITGKSPWKVEKEDKAEDVLFKIGCSEELPKIPSKASKDAKDFLSKCLIKNPKARWTADKLLSHPFVVSDSLPLRKKGVREIAKLADFGSAKKIKDDEDNKEFRGTVLYAAPESIIHQEYQPESDIWALGCTVLHMITGKSPWKVEKEDKADDVLFKIGCSEELPKIPSKASKDAKDFLSKCIIKNPKARWTADKLLSHPFVGTQKHHFSELFHGCLSIHHLHNRVHVR</sequence>
<dbReference type="EMBL" id="CACTIH010005918">
    <property type="protein sequence ID" value="CAA3003113.1"/>
    <property type="molecule type" value="Genomic_DNA"/>
</dbReference>
<keyword evidence="3" id="KW-0808">Transferase</keyword>
<keyword evidence="3" id="KW-0418">Kinase</keyword>
<dbReference type="InterPro" id="IPR000719">
    <property type="entry name" value="Prot_kinase_dom"/>
</dbReference>